<gene>
    <name evidence="1" type="ORF">WICPIJ_008425</name>
</gene>
<protein>
    <recommendedName>
        <fullName evidence="3">Glycoside hydrolase family 5 domain-containing protein</fullName>
    </recommendedName>
</protein>
<dbReference type="PANTHER" id="PTHR31308:SF5">
    <property type="entry name" value="ERGOSTERYL-BETA-GLUCOSIDASE"/>
    <property type="match status" value="1"/>
</dbReference>
<dbReference type="SUPFAM" id="SSF51445">
    <property type="entry name" value="(Trans)glycosidases"/>
    <property type="match status" value="1"/>
</dbReference>
<dbReference type="InterPro" id="IPR017853">
    <property type="entry name" value="GH"/>
</dbReference>
<dbReference type="InterPro" id="IPR052066">
    <property type="entry name" value="Glycosphingolipid_Hydrolases"/>
</dbReference>
<proteinExistence type="predicted"/>
<comment type="caution">
    <text evidence="1">The sequence shown here is derived from an EMBL/GenBank/DDBJ whole genome shotgun (WGS) entry which is preliminary data.</text>
</comment>
<dbReference type="GO" id="GO:0050295">
    <property type="term" value="F:steryl-beta-glucosidase activity"/>
    <property type="evidence" value="ECO:0007669"/>
    <property type="project" value="TreeGrafter"/>
</dbReference>
<reference evidence="1" key="2">
    <citation type="submission" date="2021-01" db="EMBL/GenBank/DDBJ databases">
        <authorList>
            <person name="Schikora-Tamarit M.A."/>
        </authorList>
    </citation>
    <scope>NUCLEOTIDE SEQUENCE</scope>
    <source>
        <strain evidence="1">CBS2887</strain>
    </source>
</reference>
<organism evidence="1 2">
    <name type="scientific">Wickerhamomyces pijperi</name>
    <name type="common">Yeast</name>
    <name type="synonym">Pichia pijperi</name>
    <dbReference type="NCBI Taxonomy" id="599730"/>
    <lineage>
        <taxon>Eukaryota</taxon>
        <taxon>Fungi</taxon>
        <taxon>Dikarya</taxon>
        <taxon>Ascomycota</taxon>
        <taxon>Saccharomycotina</taxon>
        <taxon>Saccharomycetes</taxon>
        <taxon>Phaffomycetales</taxon>
        <taxon>Wickerhamomycetaceae</taxon>
        <taxon>Wickerhamomyces</taxon>
    </lineage>
</organism>
<evidence type="ECO:0000313" key="2">
    <source>
        <dbReference type="Proteomes" id="UP000774326"/>
    </source>
</evidence>
<dbReference type="PANTHER" id="PTHR31308">
    <property type="match status" value="1"/>
</dbReference>
<dbReference type="Gene3D" id="3.20.20.80">
    <property type="entry name" value="Glycosidases"/>
    <property type="match status" value="1"/>
</dbReference>
<name>A0A9P8TIH2_WICPI</name>
<sequence length="166" mass="18655">MTSIKGPISFDQHGNFLDSSGRVVQLKGINVDGGCKFPQTPYLPSYVPLGKGEEEEEEGDSIFFDGDNVSFVGRPWPLKDVEYHINRLKSMGFNTIRYIITWEALEHAGPGVYDMEFIEYTIEVLKIIHNIGGVFIYLDPHQDVWSRFSGGDGAPMWTLYAAGFDP</sequence>
<dbReference type="GO" id="GO:1904462">
    <property type="term" value="P:ergosteryl 3-beta-D-glucoside catabolic process"/>
    <property type="evidence" value="ECO:0007669"/>
    <property type="project" value="TreeGrafter"/>
</dbReference>
<accession>A0A9P8TIH2</accession>
<dbReference type="Proteomes" id="UP000774326">
    <property type="component" value="Unassembled WGS sequence"/>
</dbReference>
<evidence type="ECO:0000313" key="1">
    <source>
        <dbReference type="EMBL" id="KAH3680044.1"/>
    </source>
</evidence>
<dbReference type="AlphaFoldDB" id="A0A9P8TIH2"/>
<dbReference type="OrthoDB" id="9971853at2759"/>
<reference evidence="1" key="1">
    <citation type="journal article" date="2021" name="Open Biol.">
        <title>Shared evolutionary footprints suggest mitochondrial oxidative damage underlies multiple complex I losses in fungi.</title>
        <authorList>
            <person name="Schikora-Tamarit M.A."/>
            <person name="Marcet-Houben M."/>
            <person name="Nosek J."/>
            <person name="Gabaldon T."/>
        </authorList>
    </citation>
    <scope>NUCLEOTIDE SEQUENCE</scope>
    <source>
        <strain evidence="1">CBS2887</strain>
    </source>
</reference>
<keyword evidence="2" id="KW-1185">Reference proteome</keyword>
<evidence type="ECO:0008006" key="3">
    <source>
        <dbReference type="Google" id="ProtNLM"/>
    </source>
</evidence>
<dbReference type="EMBL" id="JAEUBG010004803">
    <property type="protein sequence ID" value="KAH3680044.1"/>
    <property type="molecule type" value="Genomic_DNA"/>
</dbReference>